<accession>A0ABD0LBC6</accession>
<evidence type="ECO:0000256" key="1">
    <source>
        <dbReference type="SAM" id="Phobius"/>
    </source>
</evidence>
<organism evidence="2 3">
    <name type="scientific">Batillaria attramentaria</name>
    <dbReference type="NCBI Taxonomy" id="370345"/>
    <lineage>
        <taxon>Eukaryota</taxon>
        <taxon>Metazoa</taxon>
        <taxon>Spiralia</taxon>
        <taxon>Lophotrochozoa</taxon>
        <taxon>Mollusca</taxon>
        <taxon>Gastropoda</taxon>
        <taxon>Caenogastropoda</taxon>
        <taxon>Sorbeoconcha</taxon>
        <taxon>Cerithioidea</taxon>
        <taxon>Batillariidae</taxon>
        <taxon>Batillaria</taxon>
    </lineage>
</organism>
<evidence type="ECO:0000313" key="2">
    <source>
        <dbReference type="EMBL" id="KAK7496673.1"/>
    </source>
</evidence>
<feature type="transmembrane region" description="Helical" evidence="1">
    <location>
        <begin position="35"/>
        <end position="60"/>
    </location>
</feature>
<keyword evidence="1" id="KW-0472">Membrane</keyword>
<proteinExistence type="predicted"/>
<reference evidence="2 3" key="1">
    <citation type="journal article" date="2023" name="Sci. Data">
        <title>Genome assembly of the Korean intertidal mud-creeper Batillaria attramentaria.</title>
        <authorList>
            <person name="Patra A.K."/>
            <person name="Ho P.T."/>
            <person name="Jun S."/>
            <person name="Lee S.J."/>
            <person name="Kim Y."/>
            <person name="Won Y.J."/>
        </authorList>
    </citation>
    <scope>NUCLEOTIDE SEQUENCE [LARGE SCALE GENOMIC DNA]</scope>
    <source>
        <strain evidence="2">Wonlab-2016</strain>
    </source>
</reference>
<evidence type="ECO:0000313" key="3">
    <source>
        <dbReference type="Proteomes" id="UP001519460"/>
    </source>
</evidence>
<dbReference type="EMBL" id="JACVVK020000065">
    <property type="protein sequence ID" value="KAK7496673.1"/>
    <property type="molecule type" value="Genomic_DNA"/>
</dbReference>
<dbReference type="Proteomes" id="UP001519460">
    <property type="component" value="Unassembled WGS sequence"/>
</dbReference>
<feature type="non-terminal residue" evidence="2">
    <location>
        <position position="1"/>
    </location>
</feature>
<comment type="caution">
    <text evidence="2">The sequence shown here is derived from an EMBL/GenBank/DDBJ whole genome shotgun (WGS) entry which is preliminary data.</text>
</comment>
<protein>
    <recommendedName>
        <fullName evidence="4">Cysteine and tyrosine-rich protein 1</fullName>
    </recommendedName>
</protein>
<keyword evidence="1" id="KW-1133">Transmembrane helix</keyword>
<gene>
    <name evidence="2" type="ORF">BaRGS_00012080</name>
</gene>
<keyword evidence="3" id="KW-1185">Reference proteome</keyword>
<dbReference type="AlphaFoldDB" id="A0ABD0LBC6"/>
<sequence length="151" mass="15392">VTGGQYCYVDNPYFPTYCRYGCCGVNNSECCNIGVGLIIGACVGSIFLLAAVVSVVCCCIKKQGYRGRVVGPQVAGGGANVTVVQASGYAPHPGYGPGLAPQPPPPYHAVNPYNNAAMYAYSSATYPSGPSQGFAAPAAPAYAPPQGPKGF</sequence>
<name>A0ABD0LBC6_9CAEN</name>
<evidence type="ECO:0008006" key="4">
    <source>
        <dbReference type="Google" id="ProtNLM"/>
    </source>
</evidence>
<keyword evidence="1" id="KW-0812">Transmembrane</keyword>